<protein>
    <submittedName>
        <fullName evidence="2">Uncharacterized protein</fullName>
    </submittedName>
</protein>
<proteinExistence type="predicted"/>
<sequence length="20" mass="2251">MDVPKSTQAGIYKNPEVFEP</sequence>
<gene>
    <name evidence="2" type="ORF">OOU_Y34scaffold01063g1</name>
</gene>
<organism evidence="2">
    <name type="scientific">Pyricularia oryzae (strain Y34)</name>
    <name type="common">Rice blast fungus</name>
    <name type="synonym">Magnaporthe oryzae</name>
    <dbReference type="NCBI Taxonomy" id="1143189"/>
    <lineage>
        <taxon>Eukaryota</taxon>
        <taxon>Fungi</taxon>
        <taxon>Dikarya</taxon>
        <taxon>Ascomycota</taxon>
        <taxon>Pezizomycotina</taxon>
        <taxon>Sordariomycetes</taxon>
        <taxon>Sordariomycetidae</taxon>
        <taxon>Magnaporthales</taxon>
        <taxon>Pyriculariaceae</taxon>
        <taxon>Pyricularia</taxon>
    </lineage>
</organism>
<evidence type="ECO:0000256" key="1">
    <source>
        <dbReference type="SAM" id="MobiDB-lite"/>
    </source>
</evidence>
<dbReference type="Proteomes" id="UP000011086">
    <property type="component" value="Unassembled WGS sequence"/>
</dbReference>
<dbReference type="EMBL" id="JH793576">
    <property type="protein sequence ID" value="ELQ32726.1"/>
    <property type="molecule type" value="Genomic_DNA"/>
</dbReference>
<reference evidence="2" key="1">
    <citation type="journal article" date="2012" name="PLoS Genet.">
        <title>Comparative analysis of the genomes of two field isolates of the rice blast fungus Magnaporthe oryzae.</title>
        <authorList>
            <person name="Xue M."/>
            <person name="Yang J."/>
            <person name="Li Z."/>
            <person name="Hu S."/>
            <person name="Yao N."/>
            <person name="Dean R.A."/>
            <person name="Zhao W."/>
            <person name="Shen M."/>
            <person name="Zhang H."/>
            <person name="Li C."/>
            <person name="Liu L."/>
            <person name="Cao L."/>
            <person name="Xu X."/>
            <person name="Xing Y."/>
            <person name="Hsiang T."/>
            <person name="Zhang Z."/>
            <person name="Xu J.R."/>
            <person name="Peng Y.L."/>
        </authorList>
    </citation>
    <scope>NUCLEOTIDE SEQUENCE</scope>
    <source>
        <strain evidence="2">Y34</strain>
    </source>
</reference>
<evidence type="ECO:0000313" key="2">
    <source>
        <dbReference type="EMBL" id="ELQ32726.1"/>
    </source>
</evidence>
<accession>A0AA97NMA4</accession>
<dbReference type="AlphaFoldDB" id="A0AA97NMA4"/>
<feature type="region of interest" description="Disordered" evidence="1">
    <location>
        <begin position="1"/>
        <end position="20"/>
    </location>
</feature>
<name>A0AA97NMA4_PYRO3</name>